<dbReference type="RefSeq" id="WP_057853916.1">
    <property type="nucleotide sequence ID" value="NZ_LLXX01000173.1"/>
</dbReference>
<dbReference type="AlphaFoldDB" id="A0A0R3KUS3"/>
<evidence type="ECO:0000313" key="2">
    <source>
        <dbReference type="Proteomes" id="UP000051913"/>
    </source>
</evidence>
<proteinExistence type="predicted"/>
<comment type="caution">
    <text evidence="1">The sequence shown here is derived from an EMBL/GenBank/DDBJ whole genome shotgun (WGS) entry which is preliminary data.</text>
</comment>
<gene>
    <name evidence="1" type="ORF">CP49_11750</name>
</gene>
<organism evidence="1 2">
    <name type="scientific">Bradyrhizobium valentinum</name>
    <dbReference type="NCBI Taxonomy" id="1518501"/>
    <lineage>
        <taxon>Bacteria</taxon>
        <taxon>Pseudomonadati</taxon>
        <taxon>Pseudomonadota</taxon>
        <taxon>Alphaproteobacteria</taxon>
        <taxon>Hyphomicrobiales</taxon>
        <taxon>Nitrobacteraceae</taxon>
        <taxon>Bradyrhizobium</taxon>
    </lineage>
</organism>
<keyword evidence="2" id="KW-1185">Reference proteome</keyword>
<dbReference type="Proteomes" id="UP000051913">
    <property type="component" value="Unassembled WGS sequence"/>
</dbReference>
<accession>A0A0R3KUS3</accession>
<reference evidence="1 2" key="1">
    <citation type="submission" date="2014-03" db="EMBL/GenBank/DDBJ databases">
        <title>Bradyrhizobium valentinum sp. nov., isolated from effective nodules of Lupinus mariae-josephae, a lupine endemic of basic-lime soils in Eastern Spain.</title>
        <authorList>
            <person name="Duran D."/>
            <person name="Rey L."/>
            <person name="Navarro A."/>
            <person name="Busquets A."/>
            <person name="Imperial J."/>
            <person name="Ruiz-Argueso T."/>
        </authorList>
    </citation>
    <scope>NUCLEOTIDE SEQUENCE [LARGE SCALE GENOMIC DNA]</scope>
    <source>
        <strain evidence="1 2">LmjM3</strain>
    </source>
</reference>
<name>A0A0R3KUS3_9BRAD</name>
<protein>
    <submittedName>
        <fullName evidence="1">Uncharacterized protein</fullName>
    </submittedName>
</protein>
<sequence length="96" mass="10448">MKAPHPDIEARAIDAIRKADHFTASIFLGRGKHRVVTAPTVWAAVRAARIIETDPQAFTRRAIIYAIASDGIATMITAELIQKLTALVLKTESVTP</sequence>
<evidence type="ECO:0000313" key="1">
    <source>
        <dbReference type="EMBL" id="KRQ99264.1"/>
    </source>
</evidence>
<dbReference type="EMBL" id="LLXX01000173">
    <property type="protein sequence ID" value="KRQ99264.1"/>
    <property type="molecule type" value="Genomic_DNA"/>
</dbReference>